<dbReference type="GO" id="GO:0005634">
    <property type="term" value="C:nucleus"/>
    <property type="evidence" value="ECO:0007669"/>
    <property type="project" value="UniProtKB-SubCell"/>
</dbReference>
<evidence type="ECO:0000256" key="1">
    <source>
        <dbReference type="ARBA" id="ARBA00004123"/>
    </source>
</evidence>
<evidence type="ECO:0000313" key="9">
    <source>
        <dbReference type="Proteomes" id="UP000027138"/>
    </source>
</evidence>
<accession>A0A067K3V4</accession>
<sequence>MTRKKVKLVWIVNDAARKASLKKRRTGLLKKVSELTTLCDVSAFAIIYSPDETEPMFWPSRPLVEQLLMRYQNIPEIERTKKMMNQESYLKERAVKVQEQLRKNQRKNLEIEMSYLMDKLHKGNGADDFESNELHVLIWLLGEKMKDLRKRVDYFQQVPPLPPATSFLPPLPSPNEDPTVQEMGHQLTATTGANAGGDGGGVGDIRNSNSGNTMISDQWYLNIISNNNDNLASSSGAKNDMMNHHPYGYNITHNGGDTGFPTGSTGNTFSLGLPLSNINMSGGGNHFEMGQLSIHGNINSTSGHSFGLGLQPYQGNIDNYSGGNGMGLGMPSPTTGIEAGDPGMHEHFAGGNDTGTLYDVTKPWHHNFSH</sequence>
<evidence type="ECO:0000256" key="2">
    <source>
        <dbReference type="ARBA" id="ARBA00023015"/>
    </source>
</evidence>
<dbReference type="Gene3D" id="3.40.1810.10">
    <property type="entry name" value="Transcription factor, MADS-box"/>
    <property type="match status" value="1"/>
</dbReference>
<evidence type="ECO:0000256" key="4">
    <source>
        <dbReference type="ARBA" id="ARBA00023163"/>
    </source>
</evidence>
<protein>
    <recommendedName>
        <fullName evidence="7">MADS-box domain-containing protein</fullName>
    </recommendedName>
</protein>
<feature type="region of interest" description="Disordered" evidence="6">
    <location>
        <begin position="189"/>
        <end position="208"/>
    </location>
</feature>
<dbReference type="GO" id="GO:0000978">
    <property type="term" value="F:RNA polymerase II cis-regulatory region sequence-specific DNA binding"/>
    <property type="evidence" value="ECO:0007669"/>
    <property type="project" value="TreeGrafter"/>
</dbReference>
<dbReference type="KEGG" id="jcu:105641726"/>
<evidence type="ECO:0000256" key="5">
    <source>
        <dbReference type="ARBA" id="ARBA00023242"/>
    </source>
</evidence>
<dbReference type="PANTHER" id="PTHR11945">
    <property type="entry name" value="MADS BOX PROTEIN"/>
    <property type="match status" value="1"/>
</dbReference>
<dbReference type="InterPro" id="IPR033897">
    <property type="entry name" value="SRF-like_MADS-box"/>
</dbReference>
<name>A0A067K3V4_JATCU</name>
<dbReference type="PRINTS" id="PR00404">
    <property type="entry name" value="MADSDOMAIN"/>
</dbReference>
<feature type="domain" description="MADS-box" evidence="7">
    <location>
        <begin position="1"/>
        <end position="49"/>
    </location>
</feature>
<keyword evidence="9" id="KW-1185">Reference proteome</keyword>
<evidence type="ECO:0000313" key="8">
    <source>
        <dbReference type="EMBL" id="KDP29698.1"/>
    </source>
</evidence>
<dbReference type="SMART" id="SM00432">
    <property type="entry name" value="MADS"/>
    <property type="match status" value="1"/>
</dbReference>
<evidence type="ECO:0000256" key="6">
    <source>
        <dbReference type="SAM" id="MobiDB-lite"/>
    </source>
</evidence>
<dbReference type="CDD" id="cd00266">
    <property type="entry name" value="MADS_SRF_like"/>
    <property type="match status" value="1"/>
</dbReference>
<evidence type="ECO:0000256" key="3">
    <source>
        <dbReference type="ARBA" id="ARBA00023125"/>
    </source>
</evidence>
<dbReference type="OrthoDB" id="762064at2759"/>
<keyword evidence="2" id="KW-0805">Transcription regulation</keyword>
<dbReference type="Pfam" id="PF00319">
    <property type="entry name" value="SRF-TF"/>
    <property type="match status" value="1"/>
</dbReference>
<keyword evidence="4" id="KW-0804">Transcription</keyword>
<reference evidence="8 9" key="1">
    <citation type="journal article" date="2014" name="PLoS ONE">
        <title>Global Analysis of Gene Expression Profiles in Physic Nut (Jatropha curcas L.) Seedlings Exposed to Salt Stress.</title>
        <authorList>
            <person name="Zhang L."/>
            <person name="Zhang C."/>
            <person name="Wu P."/>
            <person name="Chen Y."/>
            <person name="Li M."/>
            <person name="Jiang H."/>
            <person name="Wu G."/>
        </authorList>
    </citation>
    <scope>NUCLEOTIDE SEQUENCE [LARGE SCALE GENOMIC DNA]</scope>
    <source>
        <strain evidence="9">cv. GZQX0401</strain>
        <tissue evidence="8">Young leaves</tissue>
    </source>
</reference>
<dbReference type="PROSITE" id="PS50066">
    <property type="entry name" value="MADS_BOX_2"/>
    <property type="match status" value="1"/>
</dbReference>
<dbReference type="AlphaFoldDB" id="A0A067K3V4"/>
<dbReference type="Proteomes" id="UP000027138">
    <property type="component" value="Unassembled WGS sequence"/>
</dbReference>
<organism evidence="8 9">
    <name type="scientific">Jatropha curcas</name>
    <name type="common">Barbados nut</name>
    <dbReference type="NCBI Taxonomy" id="180498"/>
    <lineage>
        <taxon>Eukaryota</taxon>
        <taxon>Viridiplantae</taxon>
        <taxon>Streptophyta</taxon>
        <taxon>Embryophyta</taxon>
        <taxon>Tracheophyta</taxon>
        <taxon>Spermatophyta</taxon>
        <taxon>Magnoliopsida</taxon>
        <taxon>eudicotyledons</taxon>
        <taxon>Gunneridae</taxon>
        <taxon>Pentapetalae</taxon>
        <taxon>rosids</taxon>
        <taxon>fabids</taxon>
        <taxon>Malpighiales</taxon>
        <taxon>Euphorbiaceae</taxon>
        <taxon>Crotonoideae</taxon>
        <taxon>Jatropheae</taxon>
        <taxon>Jatropha</taxon>
    </lineage>
</organism>
<proteinExistence type="predicted"/>
<comment type="subcellular location">
    <subcellularLocation>
        <location evidence="1">Nucleus</location>
    </subcellularLocation>
</comment>
<dbReference type="GO" id="GO:0046983">
    <property type="term" value="F:protein dimerization activity"/>
    <property type="evidence" value="ECO:0007669"/>
    <property type="project" value="InterPro"/>
</dbReference>
<dbReference type="InterPro" id="IPR002100">
    <property type="entry name" value="TF_MADSbox"/>
</dbReference>
<keyword evidence="5" id="KW-0539">Nucleus</keyword>
<dbReference type="InterPro" id="IPR036879">
    <property type="entry name" value="TF_MADSbox_sf"/>
</dbReference>
<dbReference type="GO" id="GO:0045944">
    <property type="term" value="P:positive regulation of transcription by RNA polymerase II"/>
    <property type="evidence" value="ECO:0007669"/>
    <property type="project" value="InterPro"/>
</dbReference>
<keyword evidence="3" id="KW-0238">DNA-binding</keyword>
<dbReference type="FunFam" id="3.40.1810.10:FF:000024">
    <property type="entry name" value="Agamous-like MADS-box protein AGL80"/>
    <property type="match status" value="1"/>
</dbReference>
<dbReference type="GO" id="GO:0000981">
    <property type="term" value="F:DNA-binding transcription factor activity, RNA polymerase II-specific"/>
    <property type="evidence" value="ECO:0007669"/>
    <property type="project" value="InterPro"/>
</dbReference>
<feature type="compositionally biased region" description="Gly residues" evidence="6">
    <location>
        <begin position="194"/>
        <end position="203"/>
    </location>
</feature>
<evidence type="ECO:0000259" key="7">
    <source>
        <dbReference type="PROSITE" id="PS50066"/>
    </source>
</evidence>
<gene>
    <name evidence="8" type="ORF">JCGZ_18633</name>
</gene>
<dbReference type="EMBL" id="KK914734">
    <property type="protein sequence ID" value="KDP29698.1"/>
    <property type="molecule type" value="Genomic_DNA"/>
</dbReference>
<dbReference type="PANTHER" id="PTHR11945:SF521">
    <property type="entry name" value="AGAMOUS-LIKE 48-RELATED"/>
    <property type="match status" value="1"/>
</dbReference>
<dbReference type="SUPFAM" id="SSF55455">
    <property type="entry name" value="SRF-like"/>
    <property type="match status" value="1"/>
</dbReference>